<feature type="non-terminal residue" evidence="1">
    <location>
        <position position="1"/>
    </location>
</feature>
<comment type="caution">
    <text evidence="1">The sequence shown here is derived from an EMBL/GenBank/DDBJ whole genome shotgun (WGS) entry which is preliminary data.</text>
</comment>
<organism evidence="1">
    <name type="scientific">mine drainage metagenome</name>
    <dbReference type="NCBI Taxonomy" id="410659"/>
    <lineage>
        <taxon>unclassified sequences</taxon>
        <taxon>metagenomes</taxon>
        <taxon>ecological metagenomes</taxon>
    </lineage>
</organism>
<keyword evidence="1" id="KW-0808">Transferase</keyword>
<dbReference type="GO" id="GO:0016740">
    <property type="term" value="F:transferase activity"/>
    <property type="evidence" value="ECO:0007669"/>
    <property type="project" value="UniProtKB-KW"/>
</dbReference>
<evidence type="ECO:0000313" key="1">
    <source>
        <dbReference type="EMBL" id="EQD43887.1"/>
    </source>
</evidence>
<proteinExistence type="predicted"/>
<dbReference type="AlphaFoldDB" id="T0ZHI6"/>
<accession>T0ZHI6</accession>
<name>T0ZHI6_9ZZZZ</name>
<reference evidence="1" key="2">
    <citation type="journal article" date="2014" name="ISME J.">
        <title>Microbial stratification in low pH oxic and suboxic macroscopic growths along an acid mine drainage.</title>
        <authorList>
            <person name="Mendez-Garcia C."/>
            <person name="Mesa V."/>
            <person name="Sprenger R.R."/>
            <person name="Richter M."/>
            <person name="Diez M.S."/>
            <person name="Solano J."/>
            <person name="Bargiela R."/>
            <person name="Golyshina O.V."/>
            <person name="Manteca A."/>
            <person name="Ramos J.L."/>
            <person name="Gallego J.R."/>
            <person name="Llorente I."/>
            <person name="Martins Dos Santos V.A."/>
            <person name="Jensen O.N."/>
            <person name="Pelaez A.I."/>
            <person name="Sanchez J."/>
            <person name="Ferrer M."/>
        </authorList>
    </citation>
    <scope>NUCLEOTIDE SEQUENCE</scope>
</reference>
<reference evidence="1" key="1">
    <citation type="submission" date="2013-08" db="EMBL/GenBank/DDBJ databases">
        <authorList>
            <person name="Mendez C."/>
            <person name="Richter M."/>
            <person name="Ferrer M."/>
            <person name="Sanchez J."/>
        </authorList>
    </citation>
    <scope>NUCLEOTIDE SEQUENCE</scope>
</reference>
<protein>
    <submittedName>
        <fullName evidence="1">Glycerol-3-phosphate cytidyltransferase</fullName>
    </submittedName>
</protein>
<sequence>VKGGDYAPEAIAGGDCVRRAGGRVMTLPYLEGVSTSGLIDALRG</sequence>
<gene>
    <name evidence="1" type="ORF">B1A_15390</name>
</gene>
<dbReference type="EMBL" id="AUZX01011293">
    <property type="protein sequence ID" value="EQD43887.1"/>
    <property type="molecule type" value="Genomic_DNA"/>
</dbReference>